<dbReference type="AlphaFoldDB" id="A0A8H5H5P7"/>
<dbReference type="InterPro" id="IPR011701">
    <property type="entry name" value="MFS"/>
</dbReference>
<evidence type="ECO:0000256" key="4">
    <source>
        <dbReference type="ARBA" id="ARBA00022989"/>
    </source>
</evidence>
<feature type="transmembrane region" description="Helical" evidence="7">
    <location>
        <begin position="398"/>
        <end position="419"/>
    </location>
</feature>
<dbReference type="PANTHER" id="PTHR23506:SF23">
    <property type="entry name" value="GH10249P"/>
    <property type="match status" value="1"/>
</dbReference>
<gene>
    <name evidence="9" type="ORF">D9615_006365</name>
</gene>
<reference evidence="9 10" key="1">
    <citation type="journal article" date="2020" name="ISME J.">
        <title>Uncovering the hidden diversity of litter-decomposition mechanisms in mushroom-forming fungi.</title>
        <authorList>
            <person name="Floudas D."/>
            <person name="Bentzer J."/>
            <person name="Ahren D."/>
            <person name="Johansson T."/>
            <person name="Persson P."/>
            <person name="Tunlid A."/>
        </authorList>
    </citation>
    <scope>NUCLEOTIDE SEQUENCE [LARGE SCALE GENOMIC DNA]</scope>
    <source>
        <strain evidence="9 10">CBS 661.87</strain>
    </source>
</reference>
<evidence type="ECO:0000313" key="9">
    <source>
        <dbReference type="EMBL" id="KAF5377253.1"/>
    </source>
</evidence>
<feature type="compositionally biased region" description="Basic and acidic residues" evidence="6">
    <location>
        <begin position="259"/>
        <end position="273"/>
    </location>
</feature>
<dbReference type="Proteomes" id="UP000565441">
    <property type="component" value="Unassembled WGS sequence"/>
</dbReference>
<protein>
    <recommendedName>
        <fullName evidence="8">Major facilitator superfamily (MFS) profile domain-containing protein</fullName>
    </recommendedName>
</protein>
<comment type="caution">
    <text evidence="9">The sequence shown here is derived from an EMBL/GenBank/DDBJ whole genome shotgun (WGS) entry which is preliminary data.</text>
</comment>
<keyword evidence="2" id="KW-0813">Transport</keyword>
<evidence type="ECO:0000256" key="2">
    <source>
        <dbReference type="ARBA" id="ARBA00022448"/>
    </source>
</evidence>
<name>A0A8H5H5P7_9AGAR</name>
<comment type="subcellular location">
    <subcellularLocation>
        <location evidence="1">Membrane</location>
        <topology evidence="1">Multi-pass membrane protein</topology>
    </subcellularLocation>
</comment>
<feature type="transmembrane region" description="Helical" evidence="7">
    <location>
        <begin position="80"/>
        <end position="100"/>
    </location>
</feature>
<keyword evidence="3 7" id="KW-0812">Transmembrane</keyword>
<evidence type="ECO:0000256" key="6">
    <source>
        <dbReference type="SAM" id="MobiDB-lite"/>
    </source>
</evidence>
<feature type="transmembrane region" description="Helical" evidence="7">
    <location>
        <begin position="169"/>
        <end position="194"/>
    </location>
</feature>
<evidence type="ECO:0000259" key="8">
    <source>
        <dbReference type="PROSITE" id="PS50850"/>
    </source>
</evidence>
<dbReference type="InterPro" id="IPR036259">
    <property type="entry name" value="MFS_trans_sf"/>
</dbReference>
<dbReference type="OrthoDB" id="440553at2759"/>
<organism evidence="9 10">
    <name type="scientific">Tricholomella constricta</name>
    <dbReference type="NCBI Taxonomy" id="117010"/>
    <lineage>
        <taxon>Eukaryota</taxon>
        <taxon>Fungi</taxon>
        <taxon>Dikarya</taxon>
        <taxon>Basidiomycota</taxon>
        <taxon>Agaricomycotina</taxon>
        <taxon>Agaricomycetes</taxon>
        <taxon>Agaricomycetidae</taxon>
        <taxon>Agaricales</taxon>
        <taxon>Tricholomatineae</taxon>
        <taxon>Lyophyllaceae</taxon>
        <taxon>Tricholomella</taxon>
    </lineage>
</organism>
<evidence type="ECO:0000313" key="10">
    <source>
        <dbReference type="Proteomes" id="UP000565441"/>
    </source>
</evidence>
<keyword evidence="4 7" id="KW-1133">Transmembrane helix</keyword>
<feature type="transmembrane region" description="Helical" evidence="7">
    <location>
        <begin position="374"/>
        <end position="392"/>
    </location>
</feature>
<dbReference type="CDD" id="cd17325">
    <property type="entry name" value="MFS_MdtG_SLC18_like"/>
    <property type="match status" value="1"/>
</dbReference>
<keyword evidence="10" id="KW-1185">Reference proteome</keyword>
<keyword evidence="5 7" id="KW-0472">Membrane</keyword>
<sequence>MAEPATVEIAPQATENNLEKVQKLAGRPPWGLRWRSSYWFTTFTVGLGIATDLLVYTIIIPVMPFHLQTLGYSRVSALSGWLLFAYSAGLVLSTIPIAVFSESYSMRRTPLIIGLVILLGSQVMLMEAPIYAVMCIARVLQGVGSSMVWVVGLALLCDVTPEVLIGRQLGIAMGGLSAGTLIGPPVGGALYSHFGYRGPFVFGMASTFLDLIARLLLIERKDALKWGVDPKKANNGATEETHDSERVTIQPSQSADGLQETKNENNDVSEHSKHFDSLQAAETSLSEKPQQKPASLLIVIVRLAKSSRALIAFIITFVYGVVFTSQEPSLPLHLQNVWGLDAGKVGLIFLAAVVPTLFSAPITGWYADKKGSEWVTFICLLLALPWWVVVIIRGPLALFTVAFAVETFFTSGVISPLTAELAAIARELEGVGYAHVYGAFNIAYGIGSAVGPIIGGQVYDNVKHGWTALCLLAAGMLAGSLVLAFYYTGADPLARRLARSLKREK</sequence>
<evidence type="ECO:0000256" key="1">
    <source>
        <dbReference type="ARBA" id="ARBA00004141"/>
    </source>
</evidence>
<proteinExistence type="predicted"/>
<dbReference type="InterPro" id="IPR020846">
    <property type="entry name" value="MFS_dom"/>
</dbReference>
<feature type="compositionally biased region" description="Polar residues" evidence="6">
    <location>
        <begin position="247"/>
        <end position="256"/>
    </location>
</feature>
<feature type="region of interest" description="Disordered" evidence="6">
    <location>
        <begin position="229"/>
        <end position="273"/>
    </location>
</feature>
<dbReference type="Pfam" id="PF07690">
    <property type="entry name" value="MFS_1"/>
    <property type="match status" value="1"/>
</dbReference>
<feature type="domain" description="Major facilitator superfamily (MFS) profile" evidence="8">
    <location>
        <begin position="41"/>
        <end position="491"/>
    </location>
</feature>
<dbReference type="Gene3D" id="1.20.1250.20">
    <property type="entry name" value="MFS general substrate transporter like domains"/>
    <property type="match status" value="2"/>
</dbReference>
<dbReference type="PROSITE" id="PS50850">
    <property type="entry name" value="MFS"/>
    <property type="match status" value="1"/>
</dbReference>
<feature type="transmembrane region" description="Helical" evidence="7">
    <location>
        <begin position="37"/>
        <end position="60"/>
    </location>
</feature>
<dbReference type="GO" id="GO:0022857">
    <property type="term" value="F:transmembrane transporter activity"/>
    <property type="evidence" value="ECO:0007669"/>
    <property type="project" value="InterPro"/>
</dbReference>
<feature type="transmembrane region" description="Helical" evidence="7">
    <location>
        <begin position="345"/>
        <end position="367"/>
    </location>
</feature>
<evidence type="ECO:0000256" key="7">
    <source>
        <dbReference type="SAM" id="Phobius"/>
    </source>
</evidence>
<feature type="transmembrane region" description="Helical" evidence="7">
    <location>
        <begin position="200"/>
        <end position="217"/>
    </location>
</feature>
<dbReference type="PANTHER" id="PTHR23506">
    <property type="entry name" value="GH10249P"/>
    <property type="match status" value="1"/>
</dbReference>
<feature type="transmembrane region" description="Helical" evidence="7">
    <location>
        <begin position="139"/>
        <end position="157"/>
    </location>
</feature>
<feature type="transmembrane region" description="Helical" evidence="7">
    <location>
        <begin position="309"/>
        <end position="325"/>
    </location>
</feature>
<accession>A0A8H5H5P7</accession>
<evidence type="ECO:0000256" key="3">
    <source>
        <dbReference type="ARBA" id="ARBA00022692"/>
    </source>
</evidence>
<dbReference type="SUPFAM" id="SSF103473">
    <property type="entry name" value="MFS general substrate transporter"/>
    <property type="match status" value="1"/>
</dbReference>
<dbReference type="InterPro" id="IPR050930">
    <property type="entry name" value="MFS_Vesicular_Transporter"/>
</dbReference>
<feature type="transmembrane region" description="Helical" evidence="7">
    <location>
        <begin position="466"/>
        <end position="487"/>
    </location>
</feature>
<dbReference type="EMBL" id="JAACJP010000024">
    <property type="protein sequence ID" value="KAF5377253.1"/>
    <property type="molecule type" value="Genomic_DNA"/>
</dbReference>
<evidence type="ECO:0000256" key="5">
    <source>
        <dbReference type="ARBA" id="ARBA00023136"/>
    </source>
</evidence>
<dbReference type="GO" id="GO:0016020">
    <property type="term" value="C:membrane"/>
    <property type="evidence" value="ECO:0007669"/>
    <property type="project" value="UniProtKB-SubCell"/>
</dbReference>
<feature type="transmembrane region" description="Helical" evidence="7">
    <location>
        <begin position="112"/>
        <end position="133"/>
    </location>
</feature>
<feature type="transmembrane region" description="Helical" evidence="7">
    <location>
        <begin position="431"/>
        <end position="454"/>
    </location>
</feature>